<evidence type="ECO:0000313" key="1">
    <source>
        <dbReference type="EMBL" id="PMM41980.1"/>
    </source>
</evidence>
<dbReference type="EMBL" id="MCZF01000278">
    <property type="protein sequence ID" value="PMM41980.1"/>
    <property type="molecule type" value="Genomic_DNA"/>
</dbReference>
<gene>
    <name evidence="1" type="ORF">BCT54_09120</name>
</gene>
<dbReference type="AlphaFoldDB" id="A0A2N7JLA9"/>
<accession>A0A2N7JLA9</accession>
<protein>
    <submittedName>
        <fullName evidence="1">Uncharacterized protein</fullName>
    </submittedName>
</protein>
<proteinExistence type="predicted"/>
<organism evidence="1 2">
    <name type="scientific">Vibrio splendidus</name>
    <dbReference type="NCBI Taxonomy" id="29497"/>
    <lineage>
        <taxon>Bacteria</taxon>
        <taxon>Pseudomonadati</taxon>
        <taxon>Pseudomonadota</taxon>
        <taxon>Gammaproteobacteria</taxon>
        <taxon>Vibrionales</taxon>
        <taxon>Vibrionaceae</taxon>
        <taxon>Vibrio</taxon>
    </lineage>
</organism>
<sequence length="62" mass="7141">MFDPLKFADTLSVPILLFMRWLRKLRASNGLVMFYGVDYTKSVFVIKPPKLAEVKVSDYANV</sequence>
<reference evidence="2" key="1">
    <citation type="submission" date="2016-07" db="EMBL/GenBank/DDBJ databases">
        <title>Nontailed viruses are major unrecognized killers of bacteria in the ocean.</title>
        <authorList>
            <person name="Kauffman K."/>
            <person name="Hussain F."/>
            <person name="Yang J."/>
            <person name="Arevalo P."/>
            <person name="Brown J."/>
            <person name="Cutler M."/>
            <person name="Kelly L."/>
            <person name="Polz M.F."/>
        </authorList>
    </citation>
    <scope>NUCLEOTIDE SEQUENCE [LARGE SCALE GENOMIC DNA]</scope>
    <source>
        <strain evidence="2">10N.261.48.B5</strain>
    </source>
</reference>
<evidence type="ECO:0000313" key="2">
    <source>
        <dbReference type="Proteomes" id="UP000235533"/>
    </source>
</evidence>
<name>A0A2N7JLA9_VIBSP</name>
<dbReference type="Proteomes" id="UP000235533">
    <property type="component" value="Unassembled WGS sequence"/>
</dbReference>
<comment type="caution">
    <text evidence="1">The sequence shown here is derived from an EMBL/GenBank/DDBJ whole genome shotgun (WGS) entry which is preliminary data.</text>
</comment>